<dbReference type="Proteomes" id="UP000243887">
    <property type="component" value="Unassembled WGS sequence"/>
</dbReference>
<dbReference type="RefSeq" id="WP_090678411.1">
    <property type="nucleotide sequence ID" value="NZ_FORU01000004.1"/>
</dbReference>
<keyword evidence="2" id="KW-1185">Reference proteome</keyword>
<name>A0A1I3PGZ5_9FLAO</name>
<dbReference type="OrthoDB" id="8764943at2"/>
<evidence type="ECO:0000313" key="2">
    <source>
        <dbReference type="Proteomes" id="UP000243887"/>
    </source>
</evidence>
<evidence type="ECO:0000313" key="1">
    <source>
        <dbReference type="EMBL" id="SFJ20620.1"/>
    </source>
</evidence>
<reference evidence="2" key="1">
    <citation type="submission" date="2016-10" db="EMBL/GenBank/DDBJ databases">
        <authorList>
            <person name="Varghese N."/>
            <person name="Submissions S."/>
        </authorList>
    </citation>
    <scope>NUCLEOTIDE SEQUENCE [LARGE SCALE GENOMIC DNA]</scope>
    <source>
        <strain evidence="2">DSM 26542</strain>
    </source>
</reference>
<sequence>MVNSDNSRIDEAEIYIVKTKKKAITTKDGIIKINVKESIFEFSPNFMDLLQKLPSVLVSPDKEEVVLTLRYIFRGIKNSKFNDKDINENSGRIN</sequence>
<proteinExistence type="predicted"/>
<organism evidence="1 2">
    <name type="scientific">Myroides guanonis</name>
    <dbReference type="NCBI Taxonomy" id="1150112"/>
    <lineage>
        <taxon>Bacteria</taxon>
        <taxon>Pseudomonadati</taxon>
        <taxon>Bacteroidota</taxon>
        <taxon>Flavobacteriia</taxon>
        <taxon>Flavobacteriales</taxon>
        <taxon>Flavobacteriaceae</taxon>
        <taxon>Myroides</taxon>
    </lineage>
</organism>
<dbReference type="AlphaFoldDB" id="A0A1I3PGZ5"/>
<accession>A0A1I3PGZ5</accession>
<dbReference type="EMBL" id="FORU01000004">
    <property type="protein sequence ID" value="SFJ20620.1"/>
    <property type="molecule type" value="Genomic_DNA"/>
</dbReference>
<protein>
    <submittedName>
        <fullName evidence="1">Uncharacterized protein</fullName>
    </submittedName>
</protein>
<gene>
    <name evidence="1" type="ORF">SAMN04487893_104120</name>
</gene>